<sequence>PETPRGYRQPPRAALGQPTRAALASSGLLIVAGEALRWPTTGRGTWGGKGSAALAPSEISFQINISSLWDRLRAVWASEGVPHDKPVGRACLQRHYQRITDTTRKMDQEDKLEGERGSGSGKFDAVPDYGSPFGLLAIRTAVLISERVLSPYSPTSFHPSRVVLAFAPFTMATTTTVTKRGGAAVASIKLPEEDSRFPDINTIRAAIPKHCFEPSVAISMGYLVRDVVMIGALGWAALTYIPTIPDATIRTIAWIVYGFVQGLVCTGLWILGHEAGHGAFSQHAMLNHVVGFFSHSVLLVPYYSWKFSHHRHHKYTGHMEKDMAFVPRTKPDYAKRTLAALEMLEDTPAYQFVTLMFHQLFAWQIYLLFNISAGRNSMQKSPTTMFGKSHFGPNSAVFRRSEAPFIFLSDVGLAMTAFALYKLAGVVGTGTMLLVYAQPYFWVHHWLIAITYLHHTHVEVPHYDADNWTFVKGALATVDREFGFVGRHLFHCIIEHHVVHHLFPRIPFYYAGEATEAIKPVLGDLYYRDERSFLGQLWSNFTKCKYVVADEKTPGALHWAQ</sequence>
<keyword evidence="4" id="KW-1185">Reference proteome</keyword>
<keyword evidence="1" id="KW-0472">Membrane</keyword>
<feature type="domain" description="Fatty acid desaturase" evidence="2">
    <location>
        <begin position="253"/>
        <end position="526"/>
    </location>
</feature>
<name>A0ABY2H374_9HYPO</name>
<accession>A0ABY2H374</accession>
<dbReference type="GeneID" id="300577887"/>
<dbReference type="InterPro" id="IPR005804">
    <property type="entry name" value="FA_desaturase_dom"/>
</dbReference>
<keyword evidence="1" id="KW-1133">Transmembrane helix</keyword>
<feature type="non-terminal residue" evidence="3">
    <location>
        <position position="1"/>
    </location>
</feature>
<evidence type="ECO:0000259" key="2">
    <source>
        <dbReference type="Pfam" id="PF00487"/>
    </source>
</evidence>
<feature type="transmembrane region" description="Helical" evidence="1">
    <location>
        <begin position="403"/>
        <end position="421"/>
    </location>
</feature>
<protein>
    <recommendedName>
        <fullName evidence="2">Fatty acid desaturase domain-containing protein</fullName>
    </recommendedName>
</protein>
<feature type="transmembrane region" description="Helical" evidence="1">
    <location>
        <begin position="251"/>
        <end position="272"/>
    </location>
</feature>
<dbReference type="Proteomes" id="UP001642720">
    <property type="component" value="Unassembled WGS sequence"/>
</dbReference>
<feature type="transmembrane region" description="Helical" evidence="1">
    <location>
        <begin position="227"/>
        <end position="245"/>
    </location>
</feature>
<organism evidence="3 4">
    <name type="scientific">Trichoderma ghanense</name>
    <dbReference type="NCBI Taxonomy" id="65468"/>
    <lineage>
        <taxon>Eukaryota</taxon>
        <taxon>Fungi</taxon>
        <taxon>Dikarya</taxon>
        <taxon>Ascomycota</taxon>
        <taxon>Pezizomycotina</taxon>
        <taxon>Sordariomycetes</taxon>
        <taxon>Hypocreomycetidae</taxon>
        <taxon>Hypocreales</taxon>
        <taxon>Hypocreaceae</taxon>
        <taxon>Trichoderma</taxon>
    </lineage>
</organism>
<dbReference type="CDD" id="cd03507">
    <property type="entry name" value="Delta12-FADS-like"/>
    <property type="match status" value="1"/>
</dbReference>
<evidence type="ECO:0000256" key="1">
    <source>
        <dbReference type="SAM" id="Phobius"/>
    </source>
</evidence>
<evidence type="ECO:0000313" key="4">
    <source>
        <dbReference type="Proteomes" id="UP001642720"/>
    </source>
</evidence>
<reference evidence="3 4" key="1">
    <citation type="submission" date="2018-01" db="EMBL/GenBank/DDBJ databases">
        <title>Genome characterization of the sugarcane-associated fungus Trichoderma ghanense CCMA-1212 and their application in lignocelulose bioconversion.</title>
        <authorList>
            <person name="Steindorff A.S."/>
            <person name="Mendes T.D."/>
            <person name="Vilela E.S.D."/>
            <person name="Rodrigues D.S."/>
            <person name="Formighieri E.F."/>
            <person name="Melo I.S."/>
            <person name="Favaro L.C.L."/>
        </authorList>
    </citation>
    <scope>NUCLEOTIDE SEQUENCE [LARGE SCALE GENOMIC DNA]</scope>
    <source>
        <strain evidence="3 4">CCMA-1212</strain>
    </source>
</reference>
<gene>
    <name evidence="3" type="ORF">CCMA1212_006203</name>
</gene>
<dbReference type="PANTHER" id="PTHR32100">
    <property type="entry name" value="OMEGA-6 FATTY ACID DESATURASE, CHLOROPLASTIC"/>
    <property type="match status" value="1"/>
</dbReference>
<dbReference type="Pfam" id="PF00487">
    <property type="entry name" value="FA_desaturase"/>
    <property type="match status" value="1"/>
</dbReference>
<proteinExistence type="predicted"/>
<dbReference type="RefSeq" id="XP_073557729.1">
    <property type="nucleotide sequence ID" value="XM_073703437.1"/>
</dbReference>
<dbReference type="EMBL" id="PPTA01000008">
    <property type="protein sequence ID" value="TFB01528.1"/>
    <property type="molecule type" value="Genomic_DNA"/>
</dbReference>
<dbReference type="InterPro" id="IPR012171">
    <property type="entry name" value="Fatty_acid_desaturase"/>
</dbReference>
<feature type="transmembrane region" description="Helical" evidence="1">
    <location>
        <begin position="284"/>
        <end position="305"/>
    </location>
</feature>
<comment type="caution">
    <text evidence="3">The sequence shown here is derived from an EMBL/GenBank/DDBJ whole genome shotgun (WGS) entry which is preliminary data.</text>
</comment>
<keyword evidence="1" id="KW-0812">Transmembrane</keyword>
<evidence type="ECO:0000313" key="3">
    <source>
        <dbReference type="EMBL" id="TFB01528.1"/>
    </source>
</evidence>